<dbReference type="EMBL" id="JXTB01000087">
    <property type="protein sequence ID" value="PON65482.1"/>
    <property type="molecule type" value="Genomic_DNA"/>
</dbReference>
<organism evidence="1 2">
    <name type="scientific">Parasponia andersonii</name>
    <name type="common">Sponia andersonii</name>
    <dbReference type="NCBI Taxonomy" id="3476"/>
    <lineage>
        <taxon>Eukaryota</taxon>
        <taxon>Viridiplantae</taxon>
        <taxon>Streptophyta</taxon>
        <taxon>Embryophyta</taxon>
        <taxon>Tracheophyta</taxon>
        <taxon>Spermatophyta</taxon>
        <taxon>Magnoliopsida</taxon>
        <taxon>eudicotyledons</taxon>
        <taxon>Gunneridae</taxon>
        <taxon>Pentapetalae</taxon>
        <taxon>rosids</taxon>
        <taxon>fabids</taxon>
        <taxon>Rosales</taxon>
        <taxon>Cannabaceae</taxon>
        <taxon>Parasponia</taxon>
    </lineage>
</organism>
<reference evidence="2" key="1">
    <citation type="submission" date="2016-06" db="EMBL/GenBank/DDBJ databases">
        <title>Parallel loss of symbiosis genes in relatives of nitrogen-fixing non-legume Parasponia.</title>
        <authorList>
            <person name="Van Velzen R."/>
            <person name="Holmer R."/>
            <person name="Bu F."/>
            <person name="Rutten L."/>
            <person name="Van Zeijl A."/>
            <person name="Liu W."/>
            <person name="Santuari L."/>
            <person name="Cao Q."/>
            <person name="Sharma T."/>
            <person name="Shen D."/>
            <person name="Roswanjaya Y."/>
            <person name="Wardhani T."/>
            <person name="Kalhor M.S."/>
            <person name="Jansen J."/>
            <person name="Van den Hoogen J."/>
            <person name="Gungor B."/>
            <person name="Hartog M."/>
            <person name="Hontelez J."/>
            <person name="Verver J."/>
            <person name="Yang W.-C."/>
            <person name="Schijlen E."/>
            <person name="Repin R."/>
            <person name="Schilthuizen M."/>
            <person name="Schranz E."/>
            <person name="Heidstra R."/>
            <person name="Miyata K."/>
            <person name="Fedorova E."/>
            <person name="Kohlen W."/>
            <person name="Bisseling T."/>
            <person name="Smit S."/>
            <person name="Geurts R."/>
        </authorList>
    </citation>
    <scope>NUCLEOTIDE SEQUENCE [LARGE SCALE GENOMIC DNA]</scope>
    <source>
        <strain evidence="2">cv. WU1-14</strain>
    </source>
</reference>
<protein>
    <submittedName>
        <fullName evidence="1">Uncharacterized protein</fullName>
    </submittedName>
</protein>
<evidence type="ECO:0000313" key="1">
    <source>
        <dbReference type="EMBL" id="PON65482.1"/>
    </source>
</evidence>
<evidence type="ECO:0000313" key="2">
    <source>
        <dbReference type="Proteomes" id="UP000237105"/>
    </source>
</evidence>
<keyword evidence="2" id="KW-1185">Reference proteome</keyword>
<dbReference type="AlphaFoldDB" id="A0A2P5CWP4"/>
<dbReference type="Proteomes" id="UP000237105">
    <property type="component" value="Unassembled WGS sequence"/>
</dbReference>
<comment type="caution">
    <text evidence="1">The sequence shown here is derived from an EMBL/GenBank/DDBJ whole genome shotgun (WGS) entry which is preliminary data.</text>
</comment>
<gene>
    <name evidence="1" type="ORF">PanWU01x14_116450</name>
</gene>
<accession>A0A2P5CWP4</accession>
<name>A0A2P5CWP4_PARAD</name>
<dbReference type="OrthoDB" id="271595at2759"/>
<sequence>MELIFPSIAFLLSKQKGFPLPSEKMDDRKLPYNFEPDPEMQRIKPLVSSQKINSNVSHPFHQRKYQNGKFSTAKKYSRTVRTRKRFNDELFLVEKNDFPPFQRLRVHI</sequence>
<proteinExistence type="predicted"/>